<sequence length="345" mass="36260">MSPLDHEPAAPTAGSASARPTGPSAGQSATAPGAPSAIETELTGARRAVVEHRQQTARRDVALAALREAEAAHATARAALDDETADVARLESLSLARVWTALRGTRDQRLDAERAEQQAAQYVAATAQARVATATRELAVVDEAIRALGDVETRWAAALAAKEAWVHGTGGRPAAELADLAERAGALRAQQVEIAEAQTAALRAQAALDAAAGHLRSADGWSTYDTFFDGGMLASMVKHDKLDRAAELLRQADAALQHLSVELGDLGERGVGGVGIDGLTRTLDVWFDNIFTDWSVRNRIAEAIDRVRAATTAVQSVRGRLDAREGDAAVALRGLAARREAVLLA</sequence>
<evidence type="ECO:0000313" key="3">
    <source>
        <dbReference type="Proteomes" id="UP001319870"/>
    </source>
</evidence>
<dbReference type="RefSeq" id="WP_225566177.1">
    <property type="nucleotide sequence ID" value="NZ_JAIXCQ010000009.1"/>
</dbReference>
<proteinExistence type="predicted"/>
<evidence type="ECO:0000256" key="1">
    <source>
        <dbReference type="SAM" id="MobiDB-lite"/>
    </source>
</evidence>
<reference evidence="2 3" key="1">
    <citation type="submission" date="2021-09" db="EMBL/GenBank/DDBJ databases">
        <title>Isoptericola luteus sp. nov., a novel bacterium isolated from Harbin, the capital city of Heilongjiang province.</title>
        <authorList>
            <person name="Li J."/>
        </authorList>
    </citation>
    <scope>NUCLEOTIDE SEQUENCE [LARGE SCALE GENOMIC DNA]</scope>
    <source>
        <strain evidence="2 3">NEAU-Y5</strain>
    </source>
</reference>
<protein>
    <submittedName>
        <fullName evidence="2">Uncharacterized protein</fullName>
    </submittedName>
</protein>
<feature type="region of interest" description="Disordered" evidence="1">
    <location>
        <begin position="1"/>
        <end position="36"/>
    </location>
</feature>
<name>A0ABS7ZHB2_9MICO</name>
<gene>
    <name evidence="2" type="ORF">LEP48_13835</name>
</gene>
<comment type="caution">
    <text evidence="2">The sequence shown here is derived from an EMBL/GenBank/DDBJ whole genome shotgun (WGS) entry which is preliminary data.</text>
</comment>
<keyword evidence="3" id="KW-1185">Reference proteome</keyword>
<dbReference type="EMBL" id="JAIXCQ010000009">
    <property type="protein sequence ID" value="MCA5894419.1"/>
    <property type="molecule type" value="Genomic_DNA"/>
</dbReference>
<evidence type="ECO:0000313" key="2">
    <source>
        <dbReference type="EMBL" id="MCA5894419.1"/>
    </source>
</evidence>
<organism evidence="2 3">
    <name type="scientific">Isoptericola luteus</name>
    <dbReference type="NCBI Taxonomy" id="2879484"/>
    <lineage>
        <taxon>Bacteria</taxon>
        <taxon>Bacillati</taxon>
        <taxon>Actinomycetota</taxon>
        <taxon>Actinomycetes</taxon>
        <taxon>Micrococcales</taxon>
        <taxon>Promicromonosporaceae</taxon>
        <taxon>Isoptericola</taxon>
    </lineage>
</organism>
<dbReference type="Proteomes" id="UP001319870">
    <property type="component" value="Unassembled WGS sequence"/>
</dbReference>
<accession>A0ABS7ZHB2</accession>